<keyword evidence="2" id="KW-1185">Reference proteome</keyword>
<sequence>MDNQKDQKLQLAELEILVTALVRTCVNTDQLKSAFKGHVDKMLDSLESSPPGKHSEYSNEERLEISANTSEFIQLQLRPQ</sequence>
<gene>
    <name evidence="1" type="ORF">LMG31841_03539</name>
</gene>
<dbReference type="EMBL" id="CAJQZC010000006">
    <property type="protein sequence ID" value="CAG4906248.1"/>
    <property type="molecule type" value="Genomic_DNA"/>
</dbReference>
<dbReference type="RefSeq" id="WP_228879344.1">
    <property type="nucleotide sequence ID" value="NZ_CAJQZC010000006.1"/>
</dbReference>
<evidence type="ECO:0000313" key="2">
    <source>
        <dbReference type="Proteomes" id="UP000789704"/>
    </source>
</evidence>
<protein>
    <submittedName>
        <fullName evidence="1">Uncharacterized protein</fullName>
    </submittedName>
</protein>
<evidence type="ECO:0000313" key="1">
    <source>
        <dbReference type="EMBL" id="CAG4906248.1"/>
    </source>
</evidence>
<name>A0A9N8X2N1_9BURK</name>
<reference evidence="1" key="1">
    <citation type="submission" date="2021-04" db="EMBL/GenBank/DDBJ databases">
        <authorList>
            <person name="Vanwijnsberghe S."/>
        </authorList>
    </citation>
    <scope>NUCLEOTIDE SEQUENCE</scope>
    <source>
        <strain evidence="1">LMG 31841</strain>
    </source>
</reference>
<dbReference type="Proteomes" id="UP000789704">
    <property type="component" value="Unassembled WGS sequence"/>
</dbReference>
<proteinExistence type="predicted"/>
<organism evidence="1 2">
    <name type="scientific">Paraburkholderia saeva</name>
    <dbReference type="NCBI Taxonomy" id="2777537"/>
    <lineage>
        <taxon>Bacteria</taxon>
        <taxon>Pseudomonadati</taxon>
        <taxon>Pseudomonadota</taxon>
        <taxon>Betaproteobacteria</taxon>
        <taxon>Burkholderiales</taxon>
        <taxon>Burkholderiaceae</taxon>
        <taxon>Paraburkholderia</taxon>
    </lineage>
</organism>
<dbReference type="AlphaFoldDB" id="A0A9N8X2N1"/>
<accession>A0A9N8X2N1</accession>
<comment type="caution">
    <text evidence="1">The sequence shown here is derived from an EMBL/GenBank/DDBJ whole genome shotgun (WGS) entry which is preliminary data.</text>
</comment>